<feature type="chain" id="PRO_5029629596" evidence="2">
    <location>
        <begin position="24"/>
        <end position="289"/>
    </location>
</feature>
<dbReference type="OrthoDB" id="1440774at2"/>
<evidence type="ECO:0000313" key="3">
    <source>
        <dbReference type="EMBL" id="MRS63050.1"/>
    </source>
</evidence>
<dbReference type="RefSeq" id="WP_154176403.1">
    <property type="nucleotide sequence ID" value="NZ_WJXZ01000009.1"/>
</dbReference>
<dbReference type="EMBL" id="WJXZ01000009">
    <property type="protein sequence ID" value="MRS63050.1"/>
    <property type="molecule type" value="Genomic_DNA"/>
</dbReference>
<keyword evidence="4" id="KW-1185">Reference proteome</keyword>
<accession>A0A7K0EMI1</accession>
<evidence type="ECO:0000256" key="1">
    <source>
        <dbReference type="SAM" id="MobiDB-lite"/>
    </source>
</evidence>
<protein>
    <submittedName>
        <fullName evidence="3">GLPGLI family protein</fullName>
    </submittedName>
</protein>
<dbReference type="NCBIfam" id="TIGR01200">
    <property type="entry name" value="GLPGLI"/>
    <property type="match status" value="1"/>
</dbReference>
<name>A0A7K0EMI1_9BACT</name>
<dbReference type="InterPro" id="IPR005901">
    <property type="entry name" value="GLPGLI"/>
</dbReference>
<proteinExistence type="predicted"/>
<evidence type="ECO:0000256" key="2">
    <source>
        <dbReference type="SAM" id="SignalP"/>
    </source>
</evidence>
<gene>
    <name evidence="3" type="ORF">GJJ30_17255</name>
</gene>
<organism evidence="3 4">
    <name type="scientific">Larkinella terrae</name>
    <dbReference type="NCBI Taxonomy" id="2025311"/>
    <lineage>
        <taxon>Bacteria</taxon>
        <taxon>Pseudomonadati</taxon>
        <taxon>Bacteroidota</taxon>
        <taxon>Cytophagia</taxon>
        <taxon>Cytophagales</taxon>
        <taxon>Spirosomataceae</taxon>
        <taxon>Larkinella</taxon>
    </lineage>
</organism>
<feature type="signal peptide" evidence="2">
    <location>
        <begin position="1"/>
        <end position="23"/>
    </location>
</feature>
<keyword evidence="2" id="KW-0732">Signal</keyword>
<comment type="caution">
    <text evidence="3">The sequence shown here is derived from an EMBL/GenBank/DDBJ whole genome shotgun (WGS) entry which is preliminary data.</text>
</comment>
<dbReference type="Pfam" id="PF22252">
    <property type="entry name" value="PNGase_F-II_N"/>
    <property type="match status" value="1"/>
</dbReference>
<evidence type="ECO:0000313" key="4">
    <source>
        <dbReference type="Proteomes" id="UP000441754"/>
    </source>
</evidence>
<dbReference type="Proteomes" id="UP000441754">
    <property type="component" value="Unassembled WGS sequence"/>
</dbReference>
<feature type="region of interest" description="Disordered" evidence="1">
    <location>
        <begin position="101"/>
        <end position="131"/>
    </location>
</feature>
<reference evidence="3 4" key="1">
    <citation type="journal article" date="2018" name="Antonie Van Leeuwenhoek">
        <title>Larkinella terrae sp. nov., isolated from soil on Jeju Island, South Korea.</title>
        <authorList>
            <person name="Ten L.N."/>
            <person name="Jeon J."/>
            <person name="Park S.J."/>
            <person name="Park S."/>
            <person name="Lee S.Y."/>
            <person name="Kim M.K."/>
            <person name="Jung H.Y."/>
        </authorList>
    </citation>
    <scope>NUCLEOTIDE SEQUENCE [LARGE SCALE GENOMIC DNA]</scope>
    <source>
        <strain evidence="3 4">KCTC 52001</strain>
    </source>
</reference>
<sequence length="289" mass="31683">MQTFRFAAAALAGLVFVSLAASAQPKSGKISYEVMQKVDFSQMKIVINGQEVRPGSADAPTDLPETRSFSQQFIFSGNHGKEEQDRNVGGGISIRQVSMDVRQDDRGPGPGGPGPGGPAGATIPDGRGNRNFSGRPFERNLFFDLAAQKAVEVVTVKKDSVTKSYQMDLPMTKATGWQETDKTKKIAGYLCKKATVPFRNLSYTVWYTTELPFTYSPIPSLTPEKGVVLQIESDNEAYKATKVAEQSVSESDVMPPKTAQVVTPDEMNTIRQKAMADFRQQMMNNLQPR</sequence>
<dbReference type="AlphaFoldDB" id="A0A7K0EMI1"/>